<name>A0A4Q9KXT1_9MICR</name>
<dbReference type="InterPro" id="IPR032675">
    <property type="entry name" value="LRR_dom_sf"/>
</dbReference>
<sequence>MKRISDYLKKNNKEEKPLSISRQNSLNEKMTNMLNIGQKKDIKNRKIEKENKNMKNNYKEFTGKNLLKVKLPLELAHCVLCKYNKNFGKLLSGRFLMVYKKTNLKSINRRYRETHLILKSSTSFTQKMIGFVNLKVLDVMDINYFNFEFIEDLNLQKLKIKNVKNISIRKNISRYKIKNVKIEEMYINLIELEKIIQINSLIGITIKNVNINGTNNINESLLQSIILKTQLKKLKIIQMKISEEFICKIVNNLHLNVFKFEECNFKFSYCNKITKIPNIFMENCKDILYTLNYSDIKSFKLFDSHIKLIKLEMLNFSDLKEISFNEAKIDQECFDFICKKYTSLEQISFSKCDFPIIKLYDIVRKYTKTLKFLDIRNIEIPIDFLEFVKNNLKNSTVIYSDNKKLEIL</sequence>
<dbReference type="AlphaFoldDB" id="A0A4Q9KXT1"/>
<dbReference type="VEuPathDB" id="MicrosporidiaDB:CWI37_1421p0020"/>
<dbReference type="EMBL" id="PITJ01001421">
    <property type="protein sequence ID" value="TBT99210.1"/>
    <property type="molecule type" value="Genomic_DNA"/>
</dbReference>
<evidence type="ECO:0008006" key="3">
    <source>
        <dbReference type="Google" id="ProtNLM"/>
    </source>
</evidence>
<dbReference type="SUPFAM" id="SSF52047">
    <property type="entry name" value="RNI-like"/>
    <property type="match status" value="1"/>
</dbReference>
<accession>A0A4Q9KXT1</accession>
<reference evidence="1 2" key="1">
    <citation type="submission" date="2017-12" db="EMBL/GenBank/DDBJ databases">
        <authorList>
            <person name="Pombert J.-F."/>
            <person name="Haag K.L."/>
            <person name="Ebert D."/>
        </authorList>
    </citation>
    <scope>NUCLEOTIDE SEQUENCE [LARGE SCALE GENOMIC DNA]</scope>
    <source>
        <strain evidence="1">FI-OER-3-3</strain>
    </source>
</reference>
<proteinExistence type="predicted"/>
<gene>
    <name evidence="1" type="ORF">CWI37_1421p0020</name>
</gene>
<evidence type="ECO:0000313" key="2">
    <source>
        <dbReference type="Proteomes" id="UP000292362"/>
    </source>
</evidence>
<comment type="caution">
    <text evidence="1">The sequence shown here is derived from an EMBL/GenBank/DDBJ whole genome shotgun (WGS) entry which is preliminary data.</text>
</comment>
<dbReference type="Gene3D" id="3.80.10.10">
    <property type="entry name" value="Ribonuclease Inhibitor"/>
    <property type="match status" value="1"/>
</dbReference>
<protein>
    <recommendedName>
        <fullName evidence="3">Leucine-rich repeat-containing protein</fullName>
    </recommendedName>
</protein>
<evidence type="ECO:0000313" key="1">
    <source>
        <dbReference type="EMBL" id="TBT99210.1"/>
    </source>
</evidence>
<dbReference type="Proteomes" id="UP000292362">
    <property type="component" value="Unassembled WGS sequence"/>
</dbReference>
<organism evidence="1 2">
    <name type="scientific">Hamiltosporidium tvaerminnensis</name>
    <dbReference type="NCBI Taxonomy" id="1176355"/>
    <lineage>
        <taxon>Eukaryota</taxon>
        <taxon>Fungi</taxon>
        <taxon>Fungi incertae sedis</taxon>
        <taxon>Microsporidia</taxon>
        <taxon>Dubosqiidae</taxon>
        <taxon>Hamiltosporidium</taxon>
    </lineage>
</organism>